<dbReference type="RefSeq" id="WP_149689430.1">
    <property type="nucleotide sequence ID" value="NZ_SDPQ02000002.1"/>
</dbReference>
<keyword evidence="1" id="KW-0812">Transmembrane</keyword>
<dbReference type="Pfam" id="PF00990">
    <property type="entry name" value="GGDEF"/>
    <property type="match status" value="1"/>
</dbReference>
<dbReference type="InterPro" id="IPR001633">
    <property type="entry name" value="EAL_dom"/>
</dbReference>
<evidence type="ECO:0000259" key="2">
    <source>
        <dbReference type="PROSITE" id="PS50883"/>
    </source>
</evidence>
<dbReference type="SMART" id="SM00052">
    <property type="entry name" value="EAL"/>
    <property type="match status" value="1"/>
</dbReference>
<dbReference type="PROSITE" id="PS50887">
    <property type="entry name" value="GGDEF"/>
    <property type="match status" value="1"/>
</dbReference>
<gene>
    <name evidence="4" type="ORF">ESP70_011730</name>
</gene>
<protein>
    <submittedName>
        <fullName evidence="4">EAL domain-containing protein</fullName>
    </submittedName>
</protein>
<reference evidence="4" key="1">
    <citation type="submission" date="2019-09" db="EMBL/GenBank/DDBJ databases">
        <authorList>
            <person name="Li J."/>
        </authorList>
    </citation>
    <scope>NUCLEOTIDE SEQUENCE [LARGE SCALE GENOMIC DNA]</scope>
    <source>
        <strain evidence="4">JCM 14732</strain>
    </source>
</reference>
<dbReference type="OrthoDB" id="23692at2"/>
<dbReference type="CDD" id="cd01948">
    <property type="entry name" value="EAL"/>
    <property type="match status" value="1"/>
</dbReference>
<dbReference type="InterPro" id="IPR035919">
    <property type="entry name" value="EAL_sf"/>
</dbReference>
<feature type="domain" description="EAL" evidence="2">
    <location>
        <begin position="485"/>
        <end position="739"/>
    </location>
</feature>
<comment type="caution">
    <text evidence="4">The sequence shown here is derived from an EMBL/GenBank/DDBJ whole genome shotgun (WGS) entry which is preliminary data.</text>
</comment>
<feature type="transmembrane region" description="Helical" evidence="1">
    <location>
        <begin position="49"/>
        <end position="68"/>
    </location>
</feature>
<evidence type="ECO:0000256" key="1">
    <source>
        <dbReference type="SAM" id="Phobius"/>
    </source>
</evidence>
<feature type="transmembrane region" description="Helical" evidence="1">
    <location>
        <begin position="270"/>
        <end position="290"/>
    </location>
</feature>
<evidence type="ECO:0000259" key="3">
    <source>
        <dbReference type="PROSITE" id="PS50887"/>
    </source>
</evidence>
<keyword evidence="1" id="KW-1133">Transmembrane helix</keyword>
<feature type="transmembrane region" description="Helical" evidence="1">
    <location>
        <begin position="23"/>
        <end position="42"/>
    </location>
</feature>
<dbReference type="InterPro" id="IPR052155">
    <property type="entry name" value="Biofilm_reg_signaling"/>
</dbReference>
<dbReference type="InterPro" id="IPR000160">
    <property type="entry name" value="GGDEF_dom"/>
</dbReference>
<dbReference type="InterPro" id="IPR043128">
    <property type="entry name" value="Rev_trsase/Diguanyl_cyclase"/>
</dbReference>
<dbReference type="Gene3D" id="3.30.70.270">
    <property type="match status" value="1"/>
</dbReference>
<dbReference type="SUPFAM" id="SSF141868">
    <property type="entry name" value="EAL domain-like"/>
    <property type="match status" value="1"/>
</dbReference>
<dbReference type="PANTHER" id="PTHR44757">
    <property type="entry name" value="DIGUANYLATE CYCLASE DGCP"/>
    <property type="match status" value="1"/>
</dbReference>
<dbReference type="Gene3D" id="3.20.20.450">
    <property type="entry name" value="EAL domain"/>
    <property type="match status" value="1"/>
</dbReference>
<dbReference type="EMBL" id="SDPQ02000002">
    <property type="protein sequence ID" value="KAA1397994.1"/>
    <property type="molecule type" value="Genomic_DNA"/>
</dbReference>
<feature type="transmembrane region" description="Helical" evidence="1">
    <location>
        <begin position="207"/>
        <end position="224"/>
    </location>
</feature>
<dbReference type="Proteomes" id="UP000380867">
    <property type="component" value="Unassembled WGS sequence"/>
</dbReference>
<dbReference type="SUPFAM" id="SSF55073">
    <property type="entry name" value="Nucleotide cyclase"/>
    <property type="match status" value="1"/>
</dbReference>
<feature type="transmembrane region" description="Helical" evidence="1">
    <location>
        <begin position="112"/>
        <end position="130"/>
    </location>
</feature>
<dbReference type="PROSITE" id="PS50883">
    <property type="entry name" value="EAL"/>
    <property type="match status" value="1"/>
</dbReference>
<dbReference type="InterPro" id="IPR029787">
    <property type="entry name" value="Nucleotide_cyclase"/>
</dbReference>
<organism evidence="4 5">
    <name type="scientific">Aeromicrobium ginsengisoli</name>
    <dbReference type="NCBI Taxonomy" id="363867"/>
    <lineage>
        <taxon>Bacteria</taxon>
        <taxon>Bacillati</taxon>
        <taxon>Actinomycetota</taxon>
        <taxon>Actinomycetes</taxon>
        <taxon>Propionibacteriales</taxon>
        <taxon>Nocardioidaceae</taxon>
        <taxon>Aeromicrobium</taxon>
    </lineage>
</organism>
<dbReference type="SMART" id="SM00267">
    <property type="entry name" value="GGDEF"/>
    <property type="match status" value="1"/>
</dbReference>
<keyword evidence="5" id="KW-1185">Reference proteome</keyword>
<evidence type="ECO:0000313" key="5">
    <source>
        <dbReference type="Proteomes" id="UP000380867"/>
    </source>
</evidence>
<feature type="transmembrane region" description="Helical" evidence="1">
    <location>
        <begin position="83"/>
        <end position="100"/>
    </location>
</feature>
<dbReference type="Pfam" id="PF00563">
    <property type="entry name" value="EAL"/>
    <property type="match status" value="1"/>
</dbReference>
<feature type="transmembrane region" description="Helical" evidence="1">
    <location>
        <begin position="142"/>
        <end position="163"/>
    </location>
</feature>
<name>A0A5M4FFC4_9ACTN</name>
<dbReference type="NCBIfam" id="TIGR00254">
    <property type="entry name" value="GGDEF"/>
    <property type="match status" value="1"/>
</dbReference>
<feature type="domain" description="GGDEF" evidence="3">
    <location>
        <begin position="343"/>
        <end position="476"/>
    </location>
</feature>
<keyword evidence="1" id="KW-0472">Membrane</keyword>
<proteinExistence type="predicted"/>
<dbReference type="PANTHER" id="PTHR44757:SF2">
    <property type="entry name" value="BIOFILM ARCHITECTURE MAINTENANCE PROTEIN MBAA"/>
    <property type="match status" value="1"/>
</dbReference>
<accession>A0A5M4FFC4</accession>
<evidence type="ECO:0000313" key="4">
    <source>
        <dbReference type="EMBL" id="KAA1397994.1"/>
    </source>
</evidence>
<sequence length="750" mass="80036">MTRIYLVAGAIATALYLLGPTTAMYDAIGASCVVAILIGVRINRPVKVLPWYLMAAGQSAWVAGDLFFDLPNLVRTTPSASDLAYLTAYPLLIVGLAVLVHSRRPTRDTPGLIDSAIVVLGLGLLSWVLVADPIVDDTTISWVDRAIAAAYPAGDIVLLALVVRLVSVPGARSPAFRLLVAALVPLITADTVFAMELGASESRVLDVMWLSSYLLWGGAALHPTMAQLSTPSGVRTAPFTARRLVALGAAVLVAPVLLIAQLTHGLHVDTWTIVLGASVLSMLVVARMAYNIEEIRATARQRDQLRSDLFHEASHDSLTGTANGPYMRQQIRAALRRGRRDGSSVGLLVVDIDEFDEINDRFGHGVGDLVLRAVAQRLRSLVRDVDVVARLGGDQFVILLDSVASDHDAMILAAHLLPTINQPVDVSGHSIPITASIGATTSMDGGTEPDQLLHEANVAIRRAKISGRGRIEVFDNRLRSELQERATIEADLCEALEAGRISLHYQPVVAVHTEIVEGYEAQLRWDHPARGLLGPEAFLPIAATSDLICELDRWTLREATAELSELTAADPDRFADVTVSVSISGRMLAAPDLLQDVDEALSASGLAPHRLTVGVTEMALVDVPNAMLPLSALRHAGVFVSIDDFGTGRTPIGQIQHLPADAIKIHSTLINSAEPGARDLLALLVNAAHGSGLLVVAEGVEDAGQLVDLRQLECDSAQGLYSASADPTDEPVIVHPSARGVPRLRIVPDQ</sequence>
<feature type="transmembrane region" description="Helical" evidence="1">
    <location>
        <begin position="175"/>
        <end position="195"/>
    </location>
</feature>
<dbReference type="CDD" id="cd01949">
    <property type="entry name" value="GGDEF"/>
    <property type="match status" value="1"/>
</dbReference>
<dbReference type="AlphaFoldDB" id="A0A5M4FFC4"/>
<feature type="transmembrane region" description="Helical" evidence="1">
    <location>
        <begin position="244"/>
        <end position="264"/>
    </location>
</feature>